<sequence length="448" mass="51161">MAAGLCLTAFYGFASKPGKNIIDEVVWVVGDEAIFRSDVEEMYQDMRNQGAVISGDPYCVIPEQIAVEKLYLHQAKIDTIEVQESMVRSQVDQQINFMINQLGSKEKVEEYFRKSLPAIKEQYMEHMRNGAIINEVQKNLTKDVTTTPNEVRKYFDALPKDSVPYVPMKVEVQIITINPNIPRQEIDDVKARLRDYADRVNRGDADFSTLAIMYSQDRASSMQGGELGFMSRSTLVPEFANVAFNLSDPKKVSRIVETEFGYHIIQLIEKRGEQVNVRHILLQPKVSPQDLTDATNRLDSIRKEIVGGAFKFGDAAAVISQDKDTRNNQGIMINQNDRSSRFEMQDLPAEVARRIEKMSPGDVSEAFVMVNDKNKEVGAIVKLTNRIPGHRANLSDDFNLIKKMYESHKRQQILTEWLEKKIKDTYVRIEDGWDGCDFRYKGWVKDAN</sequence>
<accession>A0AC61RED3</accession>
<keyword evidence="1" id="KW-0413">Isomerase</keyword>
<keyword evidence="2" id="KW-1185">Reference proteome</keyword>
<dbReference type="EMBL" id="SRYB01000027">
    <property type="protein sequence ID" value="TGY77313.1"/>
    <property type="molecule type" value="Genomic_DNA"/>
</dbReference>
<reference evidence="1" key="1">
    <citation type="submission" date="2019-04" db="EMBL/GenBank/DDBJ databases">
        <title>Microbes associate with the intestines of laboratory mice.</title>
        <authorList>
            <person name="Navarre W."/>
            <person name="Wong E."/>
            <person name="Huang K."/>
            <person name="Tropini C."/>
            <person name="Ng K."/>
            <person name="Yu B."/>
        </authorList>
    </citation>
    <scope>NUCLEOTIDE SEQUENCE</scope>
    <source>
        <strain evidence="1">NM04_E33</strain>
    </source>
</reference>
<comment type="caution">
    <text evidence="1">The sequence shown here is derived from an EMBL/GenBank/DDBJ whole genome shotgun (WGS) entry which is preliminary data.</text>
</comment>
<protein>
    <submittedName>
        <fullName evidence="1">Peptidylprolyl isomerase</fullName>
    </submittedName>
</protein>
<dbReference type="Proteomes" id="UP000306319">
    <property type="component" value="Unassembled WGS sequence"/>
</dbReference>
<proteinExistence type="predicted"/>
<name>A0AC61RED3_9BACT</name>
<organism evidence="1 2">
    <name type="scientific">Lepagella muris</name>
    <dbReference type="NCBI Taxonomy" id="3032870"/>
    <lineage>
        <taxon>Bacteria</taxon>
        <taxon>Pseudomonadati</taxon>
        <taxon>Bacteroidota</taxon>
        <taxon>Bacteroidia</taxon>
        <taxon>Bacteroidales</taxon>
        <taxon>Muribaculaceae</taxon>
        <taxon>Lepagella</taxon>
    </lineage>
</organism>
<evidence type="ECO:0000313" key="1">
    <source>
        <dbReference type="EMBL" id="TGY77313.1"/>
    </source>
</evidence>
<gene>
    <name evidence="1" type="ORF">E5331_15320</name>
</gene>
<evidence type="ECO:0000313" key="2">
    <source>
        <dbReference type="Proteomes" id="UP000306319"/>
    </source>
</evidence>